<gene>
    <name evidence="2" type="ORF">ADM90_01390</name>
</gene>
<dbReference type="EMBL" id="LGCI01000002">
    <property type="protein sequence ID" value="KOY84095.1"/>
    <property type="molecule type" value="Genomic_DNA"/>
</dbReference>
<protein>
    <submittedName>
        <fullName evidence="2">Uncharacterized protein</fullName>
    </submittedName>
</protein>
<comment type="caution">
    <text evidence="2">The sequence shown here is derived from an EMBL/GenBank/DDBJ whole genome shotgun (WGS) entry which is preliminary data.</text>
</comment>
<dbReference type="Proteomes" id="UP000037977">
    <property type="component" value="Unassembled WGS sequence"/>
</dbReference>
<feature type="coiled-coil region" evidence="1">
    <location>
        <begin position="46"/>
        <end position="76"/>
    </location>
</feature>
<keyword evidence="1" id="KW-0175">Coiled coil</keyword>
<proteinExistence type="predicted"/>
<name>A0A0N0CX56_9BACI</name>
<dbReference type="AlphaFoldDB" id="A0A0N0CX56"/>
<evidence type="ECO:0000313" key="3">
    <source>
        <dbReference type="Proteomes" id="UP000037977"/>
    </source>
</evidence>
<sequence>MSELMYKQNQAVLQEMQKCREYTAEQTETISWKISQAHKAVVHRIDAFVREEYKCLEEEIEQLEQQLLEKIAERNELLAWFYQVGVREGLQMSVEVYLENTGGEKRETTSVNAHG</sequence>
<reference evidence="2 3" key="1">
    <citation type="submission" date="2015-07" db="EMBL/GenBank/DDBJ databases">
        <title>Genome sequencing project for genomic taxonomy and phylogenomics of Bacillus-like bacteria.</title>
        <authorList>
            <person name="Liu B."/>
            <person name="Wang J."/>
            <person name="Zhu Y."/>
            <person name="Liu G."/>
            <person name="Chen Q."/>
            <person name="Chen Z."/>
            <person name="Che J."/>
            <person name="Ge C."/>
            <person name="Shi H."/>
            <person name="Pan Z."/>
            <person name="Liu X."/>
        </authorList>
    </citation>
    <scope>NUCLEOTIDE SEQUENCE [LARGE SCALE GENOMIC DNA]</scope>
    <source>
        <strain evidence="2 3">DSM 54</strain>
    </source>
</reference>
<dbReference type="RefSeq" id="WP_053993287.1">
    <property type="nucleotide sequence ID" value="NZ_CP065643.1"/>
</dbReference>
<evidence type="ECO:0000313" key="2">
    <source>
        <dbReference type="EMBL" id="KOY84095.1"/>
    </source>
</evidence>
<keyword evidence="3" id="KW-1185">Reference proteome</keyword>
<dbReference type="STRING" id="33935.ADM90_01390"/>
<accession>A0A0N0CX56</accession>
<organism evidence="2 3">
    <name type="scientific">Lysinibacillus macroides</name>
    <dbReference type="NCBI Taxonomy" id="33935"/>
    <lineage>
        <taxon>Bacteria</taxon>
        <taxon>Bacillati</taxon>
        <taxon>Bacillota</taxon>
        <taxon>Bacilli</taxon>
        <taxon>Bacillales</taxon>
        <taxon>Bacillaceae</taxon>
        <taxon>Lysinibacillus</taxon>
    </lineage>
</organism>
<evidence type="ECO:0000256" key="1">
    <source>
        <dbReference type="SAM" id="Coils"/>
    </source>
</evidence>
<dbReference type="PATRIC" id="fig|33935.3.peg.3127"/>